<keyword evidence="3 8" id="KW-0489">Methyltransferase</keyword>
<dbReference type="InterPro" id="IPR036518">
    <property type="entry name" value="CobE/GbiG_C_sf"/>
</dbReference>
<dbReference type="GO" id="GO:0009236">
    <property type="term" value="P:cobalamin biosynthetic process"/>
    <property type="evidence" value="ECO:0007669"/>
    <property type="project" value="UniProtKB-UniPathway"/>
</dbReference>
<dbReference type="Pfam" id="PF11760">
    <property type="entry name" value="CbiG_N"/>
    <property type="match status" value="1"/>
</dbReference>
<dbReference type="Gene3D" id="3.40.50.11220">
    <property type="match status" value="1"/>
</dbReference>
<dbReference type="InterPro" id="IPR051810">
    <property type="entry name" value="Precorrin_MeTrfase"/>
</dbReference>
<name>A0A2A2TNX1_9CYAN</name>
<keyword evidence="4 8" id="KW-0808">Transferase</keyword>
<dbReference type="InterPro" id="IPR035996">
    <property type="entry name" value="4pyrrol_Methylase_sf"/>
</dbReference>
<evidence type="ECO:0000256" key="2">
    <source>
        <dbReference type="ARBA" id="ARBA00022573"/>
    </source>
</evidence>
<evidence type="ECO:0000256" key="5">
    <source>
        <dbReference type="ARBA" id="ARBA00022691"/>
    </source>
</evidence>
<dbReference type="InterPro" id="IPR021744">
    <property type="entry name" value="CbiG_N"/>
</dbReference>
<dbReference type="InterPro" id="IPR014777">
    <property type="entry name" value="4pyrrole_Mease_sub1"/>
</dbReference>
<dbReference type="NCBIfam" id="TIGR01466">
    <property type="entry name" value="cobJ_cbiH"/>
    <property type="match status" value="1"/>
</dbReference>
<dbReference type="OrthoDB" id="9772960at2"/>
<proteinExistence type="predicted"/>
<accession>A0A2A2TNX1</accession>
<dbReference type="GO" id="GO:0008168">
    <property type="term" value="F:methyltransferase activity"/>
    <property type="evidence" value="ECO:0007669"/>
    <property type="project" value="UniProtKB-KW"/>
</dbReference>
<evidence type="ECO:0000259" key="7">
    <source>
        <dbReference type="Pfam" id="PF11760"/>
    </source>
</evidence>
<dbReference type="PANTHER" id="PTHR47036:SF1">
    <property type="entry name" value="COBALT-FACTOR III C(17)-METHYLTRANSFERASE-RELATED"/>
    <property type="match status" value="1"/>
</dbReference>
<gene>
    <name evidence="8" type="primary">cobJ</name>
    <name evidence="8" type="ORF">CK510_03360</name>
</gene>
<dbReference type="PANTHER" id="PTHR47036">
    <property type="entry name" value="COBALT-FACTOR III C(17)-METHYLTRANSFERASE-RELATED"/>
    <property type="match status" value="1"/>
</dbReference>
<evidence type="ECO:0000256" key="1">
    <source>
        <dbReference type="ARBA" id="ARBA00004953"/>
    </source>
</evidence>
<dbReference type="InterPro" id="IPR006363">
    <property type="entry name" value="Cbl_synth_CobJ/CibH_dom"/>
</dbReference>
<feature type="domain" description="Tetrapyrrole methylase" evidence="6">
    <location>
        <begin position="328"/>
        <end position="540"/>
    </location>
</feature>
<dbReference type="SUPFAM" id="SSF159672">
    <property type="entry name" value="CbiG N-terminal domain-like"/>
    <property type="match status" value="1"/>
</dbReference>
<dbReference type="GO" id="GO:0032259">
    <property type="term" value="P:methylation"/>
    <property type="evidence" value="ECO:0007669"/>
    <property type="project" value="UniProtKB-KW"/>
</dbReference>
<dbReference type="SUPFAM" id="SSF159664">
    <property type="entry name" value="CobE/GbiG C-terminal domain-like"/>
    <property type="match status" value="1"/>
</dbReference>
<comment type="caution">
    <text evidence="8">The sequence shown here is derived from an EMBL/GenBank/DDBJ whole genome shotgun (WGS) entry which is preliminary data.</text>
</comment>
<evidence type="ECO:0000256" key="4">
    <source>
        <dbReference type="ARBA" id="ARBA00022679"/>
    </source>
</evidence>
<dbReference type="InterPro" id="IPR000878">
    <property type="entry name" value="4pyrrol_Mease"/>
</dbReference>
<dbReference type="Gene3D" id="3.30.420.180">
    <property type="entry name" value="CobE/GbiG C-terminal domain"/>
    <property type="match status" value="1"/>
</dbReference>
<feature type="domain" description="Cobalamin synthesis G N-terminal" evidence="7">
    <location>
        <begin position="52"/>
        <end position="131"/>
    </location>
</feature>
<protein>
    <submittedName>
        <fullName evidence="8">Precorrin-3B C(17)-methyltransferase</fullName>
    </submittedName>
</protein>
<keyword evidence="9" id="KW-1185">Reference proteome</keyword>
<dbReference type="InterPro" id="IPR014776">
    <property type="entry name" value="4pyrrole_Mease_sub2"/>
</dbReference>
<organism evidence="8 9">
    <name type="scientific">Brunnivagina elsteri CCALA 953</name>
    <dbReference type="NCBI Taxonomy" id="987040"/>
    <lineage>
        <taxon>Bacteria</taxon>
        <taxon>Bacillati</taxon>
        <taxon>Cyanobacteriota</taxon>
        <taxon>Cyanophyceae</taxon>
        <taxon>Nostocales</taxon>
        <taxon>Calotrichaceae</taxon>
        <taxon>Brunnivagina</taxon>
    </lineage>
</organism>
<keyword evidence="2" id="KW-0169">Cobalamin biosynthesis</keyword>
<dbReference type="SUPFAM" id="SSF53790">
    <property type="entry name" value="Tetrapyrrole methylase"/>
    <property type="match status" value="1"/>
</dbReference>
<dbReference type="UniPathway" id="UPA00148"/>
<dbReference type="Pfam" id="PF00590">
    <property type="entry name" value="TP_methylase"/>
    <property type="match status" value="1"/>
</dbReference>
<reference evidence="8 9" key="1">
    <citation type="submission" date="2017-08" db="EMBL/GenBank/DDBJ databases">
        <title>Draft genome sequence of filamentous cyanobacterium Calothrix elsteri CCALA 953.</title>
        <authorList>
            <person name="Gagunashvili A.N."/>
            <person name="Elster J."/>
            <person name="Andresson O.S."/>
        </authorList>
    </citation>
    <scope>NUCLEOTIDE SEQUENCE [LARGE SCALE GENOMIC DNA]</scope>
    <source>
        <strain evidence="8 9">CCALA 953</strain>
    </source>
</reference>
<evidence type="ECO:0000313" key="8">
    <source>
        <dbReference type="EMBL" id="PAX60125.1"/>
    </source>
</evidence>
<dbReference type="Proteomes" id="UP000218238">
    <property type="component" value="Unassembled WGS sequence"/>
</dbReference>
<keyword evidence="5" id="KW-0949">S-adenosyl-L-methionine</keyword>
<dbReference type="AlphaFoldDB" id="A0A2A2TNX1"/>
<dbReference type="Gene3D" id="3.40.1010.10">
    <property type="entry name" value="Cobalt-precorrin-4 Transmethylase, Domain 1"/>
    <property type="match status" value="1"/>
</dbReference>
<sequence length="579" mass="62126">MTVQSSPAVIILGQNSLPVAKKITSILPGSTIYGLTNRTSNVDINYSNFGDTLRELFAEGRPIIGICAAGILIRTLAPMLSNKRQEPPVLAVAEDGSAVVPLLGGLNGVNDLARQIAIALNVKAAITTTGDVRFGMVLENPPPGYRLENPEYAKSFTSEMLAGTKVKLEGNAPWLTTIPIDPNSKLSILITEKLIASTPQRLVYHPTTLAIAIDSTTEFTADELIPLIQEKLATANLASASIAGIFAPNTIANDTRIHAIAEALGIPARFFTPTQLEPFLSKDYTPTQASVLTAVGVGGDLILSSPTIEIAISPQLIDSTTIGQPQGKLAIIGIGPGSSQWMSPQVKKILKAATDLVGYKTYLDLLGSLSDGKQRHESDNREELARAKSALDLAATGKYVAVVSSGDPGIYAMAAAIFEALDYSLKQEWNSIEIQVAPGISAMQAAASRIGAPLGHDFCVISLSDILKSWSIIEQRITTAAQGDFAIAFYNPVSKERTWQLTAAKDILLRYRNPNTPVVLARNLGRKGEKMKVITLEQLAPEDADMRTVILIGSSKTRIISRNNGDVWVYTPRRYDEDV</sequence>
<comment type="pathway">
    <text evidence="1">Cofactor biosynthesis; adenosylcobalamin biosynthesis.</text>
</comment>
<dbReference type="InterPro" id="IPR038029">
    <property type="entry name" value="GbiG_N_sf"/>
</dbReference>
<dbReference type="CDD" id="cd11646">
    <property type="entry name" value="Precorrin_3B_C17_MT"/>
    <property type="match status" value="1"/>
</dbReference>
<evidence type="ECO:0000313" key="9">
    <source>
        <dbReference type="Proteomes" id="UP000218238"/>
    </source>
</evidence>
<dbReference type="EMBL" id="NTFS01000021">
    <property type="protein sequence ID" value="PAX60125.1"/>
    <property type="molecule type" value="Genomic_DNA"/>
</dbReference>
<evidence type="ECO:0000259" key="6">
    <source>
        <dbReference type="Pfam" id="PF00590"/>
    </source>
</evidence>
<evidence type="ECO:0000256" key="3">
    <source>
        <dbReference type="ARBA" id="ARBA00022603"/>
    </source>
</evidence>
<dbReference type="Gene3D" id="3.30.950.10">
    <property type="entry name" value="Methyltransferase, Cobalt-precorrin-4 Transmethylase, Domain 2"/>
    <property type="match status" value="1"/>
</dbReference>